<dbReference type="Proteomes" id="UP000018550">
    <property type="component" value="Chromosome"/>
</dbReference>
<protein>
    <submittedName>
        <fullName evidence="2">Proline racemase</fullName>
    </submittedName>
</protein>
<dbReference type="FunFam" id="3.10.310.10:FF:000003">
    <property type="entry name" value="Proline racemase"/>
    <property type="match status" value="1"/>
</dbReference>
<reference evidence="2 3" key="1">
    <citation type="journal article" date="2014" name="Genome Announc.">
        <title>Complete Genome Sequence of Spiroplasma apis B31T (ATCC 33834), a Bacterium Associated with May Disease of Honeybees (Apis mellifera).</title>
        <authorList>
            <person name="Ku C."/>
            <person name="Lo W.S."/>
            <person name="Chen L.L."/>
            <person name="Kuo C.H."/>
        </authorList>
    </citation>
    <scope>NUCLEOTIDE SEQUENCE [LARGE SCALE GENOMIC DNA]</scope>
    <source>
        <strain evidence="2">B31</strain>
    </source>
</reference>
<dbReference type="GO" id="GO:0047580">
    <property type="term" value="F:4-hydroxyproline epimerase activity"/>
    <property type="evidence" value="ECO:0007669"/>
    <property type="project" value="TreeGrafter"/>
</dbReference>
<dbReference type="Gene3D" id="3.10.310.10">
    <property type="entry name" value="Diaminopimelate Epimerase, Chain A, domain 1"/>
    <property type="match status" value="2"/>
</dbReference>
<proteinExistence type="inferred from homology"/>
<dbReference type="KEGG" id="sapi:SAPIS_v1c05050"/>
<dbReference type="EMBL" id="CP006682">
    <property type="protein sequence ID" value="AHB36350.1"/>
    <property type="molecule type" value="Genomic_DNA"/>
</dbReference>
<evidence type="ECO:0000313" key="2">
    <source>
        <dbReference type="EMBL" id="AHB36350.1"/>
    </source>
</evidence>
<dbReference type="SFLD" id="SFLDS00028">
    <property type="entry name" value="Proline_Racemase"/>
    <property type="match status" value="1"/>
</dbReference>
<dbReference type="AlphaFoldDB" id="V5RKK8"/>
<gene>
    <name evidence="2" type="ORF">SAPIS_v1c05050</name>
</gene>
<dbReference type="PANTHER" id="PTHR33442:SF5">
    <property type="entry name" value="BIFUNCTIONAL TRANS-3-HYDROXY-L-PROLINE DEHYDRATASE_2-EPIMERASE"/>
    <property type="match status" value="1"/>
</dbReference>
<dbReference type="PANTHER" id="PTHR33442">
    <property type="entry name" value="TRANS-3-HYDROXY-L-PROLINE DEHYDRATASE"/>
    <property type="match status" value="1"/>
</dbReference>
<dbReference type="OrthoDB" id="181267at2"/>
<organism evidence="2 3">
    <name type="scientific">Spiroplasma apis B31</name>
    <dbReference type="NCBI Taxonomy" id="1276258"/>
    <lineage>
        <taxon>Bacteria</taxon>
        <taxon>Bacillati</taxon>
        <taxon>Mycoplasmatota</taxon>
        <taxon>Mollicutes</taxon>
        <taxon>Entomoplasmatales</taxon>
        <taxon>Spiroplasmataceae</taxon>
        <taxon>Spiroplasma</taxon>
    </lineage>
</organism>
<dbReference type="InterPro" id="IPR008794">
    <property type="entry name" value="Pro_racemase_fam"/>
</dbReference>
<keyword evidence="3" id="KW-1185">Reference proteome</keyword>
<dbReference type="PIRSF" id="PIRSF029792">
    <property type="entry name" value="Pro_racemase"/>
    <property type="match status" value="1"/>
</dbReference>
<comment type="similarity">
    <text evidence="1">Belongs to the proline racemase family.</text>
</comment>
<evidence type="ECO:0000313" key="3">
    <source>
        <dbReference type="Proteomes" id="UP000018550"/>
    </source>
</evidence>
<dbReference type="eggNOG" id="COG3938">
    <property type="taxonomic scope" value="Bacteria"/>
</dbReference>
<accession>V5RKK8</accession>
<dbReference type="Pfam" id="PF05544">
    <property type="entry name" value="Pro_racemase"/>
    <property type="match status" value="1"/>
</dbReference>
<dbReference type="STRING" id="1276258.SAPIS_v1c05050"/>
<dbReference type="SUPFAM" id="SSF54506">
    <property type="entry name" value="Diaminopimelate epimerase-like"/>
    <property type="match status" value="1"/>
</dbReference>
<dbReference type="RefSeq" id="WP_023789349.1">
    <property type="nucleotide sequence ID" value="NC_022998.1"/>
</dbReference>
<dbReference type="HOGENOM" id="CLU_036729_0_0_14"/>
<name>V5RKK8_SPIAP</name>
<dbReference type="PATRIC" id="fig|1276258.3.peg.511"/>
<sequence>MKTSKSAIYTVESHTEGEPTRIIFSGIPNLKGKTMAEKKDSLLNEHDWFRKILMNEPRGHNDMFGAIIIPPCNPEADFGVLFTESAGCLNMCGHGTIGTATVLVETGMVEIKEPITEIKLDTPAGLVLAKVNIVNNEVKNVSVENVASFLYKEKIILDVPEIGIINFDIAFGGSFFILLESSQLGLDIIPENDSNFVEKGMKILKFVNKNVKVAHPINKFINKIDLIEFYEKPNKRHPNNYSNCVVFGLGQFDRSPCGTGTSAKVATLVAKGELKLGEEFVYESILGTKFIGKALSKTKVGDFEAIMPEITGKAWITGYSNFVLQPDDPFKEGFNPKVK</sequence>
<evidence type="ECO:0000256" key="1">
    <source>
        <dbReference type="ARBA" id="ARBA00007529"/>
    </source>
</evidence>